<sequence length="276" mass="30184">MRTLQQVFSASPASDGDGVKIHRLAGTKLQAVLNPYLMIDEINSDSNSDFIGGFPEHPHRGFETISYIKAGRMRHRDHMGNEGVIGAGDVQWMTAGAGVLHSEMPEQEDGRLHGFQIWLNLPAAEKMKPAAYSDIRSHNIPSLALADSTVNSIAGDIKVNGQVLNGILPQRSTEPLFVDIELTANATIKLESNPKNPLLVYLYQGASHDLQQGQLGVYSSGESLRLEANNEGLKALLLSGTPIDEPIVQYGPFVMNTESEIRKAIDDYQNNRLVNL</sequence>
<organism evidence="6 7">
    <name type="scientific">Oceanicoccus sagamiensis</name>
    <dbReference type="NCBI Taxonomy" id="716816"/>
    <lineage>
        <taxon>Bacteria</taxon>
        <taxon>Pseudomonadati</taxon>
        <taxon>Pseudomonadota</taxon>
        <taxon>Gammaproteobacteria</taxon>
        <taxon>Cellvibrionales</taxon>
        <taxon>Spongiibacteraceae</taxon>
        <taxon>Oceanicoccus</taxon>
    </lineage>
</organism>
<gene>
    <name evidence="6" type="ORF">BST96_02980</name>
</gene>
<dbReference type="Pfam" id="PF02678">
    <property type="entry name" value="Pirin"/>
    <property type="match status" value="1"/>
</dbReference>
<feature type="binding site" evidence="2">
    <location>
        <position position="57"/>
    </location>
    <ligand>
        <name>Fe cation</name>
        <dbReference type="ChEBI" id="CHEBI:24875"/>
    </ligand>
</feature>
<dbReference type="STRING" id="716816.BST96_02980"/>
<protein>
    <submittedName>
        <fullName evidence="6">Quercetin 2,3-dioxygenase</fullName>
    </submittedName>
</protein>
<proteinExistence type="inferred from homology"/>
<dbReference type="Pfam" id="PF05726">
    <property type="entry name" value="Pirin_C"/>
    <property type="match status" value="1"/>
</dbReference>
<dbReference type="EMBL" id="CP019343">
    <property type="protein sequence ID" value="ARN73158.1"/>
    <property type="molecule type" value="Genomic_DNA"/>
</dbReference>
<evidence type="ECO:0000256" key="3">
    <source>
        <dbReference type="RuleBase" id="RU003457"/>
    </source>
</evidence>
<feature type="domain" description="Pirin N-terminal" evidence="4">
    <location>
        <begin position="25"/>
        <end position="119"/>
    </location>
</feature>
<evidence type="ECO:0000313" key="7">
    <source>
        <dbReference type="Proteomes" id="UP000193450"/>
    </source>
</evidence>
<evidence type="ECO:0000259" key="4">
    <source>
        <dbReference type="Pfam" id="PF02678"/>
    </source>
</evidence>
<comment type="similarity">
    <text evidence="1 3">Belongs to the pirin family.</text>
</comment>
<keyword evidence="6" id="KW-0223">Dioxygenase</keyword>
<dbReference type="PANTHER" id="PTHR13903">
    <property type="entry name" value="PIRIN-RELATED"/>
    <property type="match status" value="1"/>
</dbReference>
<dbReference type="Gene3D" id="2.60.120.10">
    <property type="entry name" value="Jelly Rolls"/>
    <property type="match status" value="2"/>
</dbReference>
<keyword evidence="6" id="KW-0560">Oxidoreductase</keyword>
<evidence type="ECO:0000256" key="2">
    <source>
        <dbReference type="PIRSR" id="PIRSR006232-1"/>
    </source>
</evidence>
<feature type="binding site" evidence="2">
    <location>
        <position position="101"/>
    </location>
    <ligand>
        <name>Fe cation</name>
        <dbReference type="ChEBI" id="CHEBI:24875"/>
    </ligand>
</feature>
<feature type="domain" description="Pirin C-terminal" evidence="5">
    <location>
        <begin position="177"/>
        <end position="273"/>
    </location>
</feature>
<dbReference type="InterPro" id="IPR012093">
    <property type="entry name" value="Pirin"/>
</dbReference>
<dbReference type="GO" id="GO:0046872">
    <property type="term" value="F:metal ion binding"/>
    <property type="evidence" value="ECO:0007669"/>
    <property type="project" value="UniProtKB-KW"/>
</dbReference>
<reference evidence="6 7" key="1">
    <citation type="submission" date="2016-11" db="EMBL/GenBank/DDBJ databases">
        <title>Trade-off between light-utilization and light-protection in marine flavobacteria.</title>
        <authorList>
            <person name="Kumagai Y."/>
        </authorList>
    </citation>
    <scope>NUCLEOTIDE SEQUENCE [LARGE SCALE GENOMIC DNA]</scope>
    <source>
        <strain evidence="6 7">NBRC 107125</strain>
    </source>
</reference>
<evidence type="ECO:0000259" key="5">
    <source>
        <dbReference type="Pfam" id="PF05726"/>
    </source>
</evidence>
<dbReference type="RefSeq" id="WP_085757259.1">
    <property type="nucleotide sequence ID" value="NZ_CP019343.1"/>
</dbReference>
<keyword evidence="2" id="KW-0408">Iron</keyword>
<evidence type="ECO:0000256" key="1">
    <source>
        <dbReference type="ARBA" id="ARBA00008416"/>
    </source>
</evidence>
<dbReference type="PANTHER" id="PTHR13903:SF8">
    <property type="entry name" value="PIRIN"/>
    <property type="match status" value="1"/>
</dbReference>
<feature type="binding site" evidence="2">
    <location>
        <position position="103"/>
    </location>
    <ligand>
        <name>Fe cation</name>
        <dbReference type="ChEBI" id="CHEBI:24875"/>
    </ligand>
</feature>
<dbReference type="InterPro" id="IPR003829">
    <property type="entry name" value="Pirin_N_dom"/>
</dbReference>
<dbReference type="InterPro" id="IPR014710">
    <property type="entry name" value="RmlC-like_jellyroll"/>
</dbReference>
<comment type="cofactor">
    <cofactor evidence="2">
        <name>Fe cation</name>
        <dbReference type="ChEBI" id="CHEBI:24875"/>
    </cofactor>
    <text evidence="2">Binds 1 Fe cation per subunit.</text>
</comment>
<dbReference type="CDD" id="cd02909">
    <property type="entry name" value="cupin_pirin_N"/>
    <property type="match status" value="1"/>
</dbReference>
<accession>A0A1X9N4V4</accession>
<name>A0A1X9N4V4_9GAMM</name>
<dbReference type="InterPro" id="IPR008778">
    <property type="entry name" value="Pirin_C_dom"/>
</dbReference>
<keyword evidence="7" id="KW-1185">Reference proteome</keyword>
<dbReference type="PIRSF" id="PIRSF006232">
    <property type="entry name" value="Pirin"/>
    <property type="match status" value="1"/>
</dbReference>
<evidence type="ECO:0000313" key="6">
    <source>
        <dbReference type="EMBL" id="ARN73158.1"/>
    </source>
</evidence>
<keyword evidence="2" id="KW-0479">Metal-binding</keyword>
<feature type="binding site" evidence="2">
    <location>
        <position position="59"/>
    </location>
    <ligand>
        <name>Fe cation</name>
        <dbReference type="ChEBI" id="CHEBI:24875"/>
    </ligand>
</feature>
<dbReference type="GO" id="GO:0051213">
    <property type="term" value="F:dioxygenase activity"/>
    <property type="evidence" value="ECO:0007669"/>
    <property type="project" value="UniProtKB-KW"/>
</dbReference>
<dbReference type="OrthoDB" id="9780903at2"/>
<dbReference type="SUPFAM" id="SSF51182">
    <property type="entry name" value="RmlC-like cupins"/>
    <property type="match status" value="1"/>
</dbReference>
<dbReference type="InterPro" id="IPR011051">
    <property type="entry name" value="RmlC_Cupin_sf"/>
</dbReference>
<dbReference type="AlphaFoldDB" id="A0A1X9N4V4"/>
<dbReference type="Proteomes" id="UP000193450">
    <property type="component" value="Chromosome"/>
</dbReference>
<dbReference type="KEGG" id="osg:BST96_02980"/>